<dbReference type="SUPFAM" id="SSF55729">
    <property type="entry name" value="Acyl-CoA N-acyltransferases (Nat)"/>
    <property type="match status" value="1"/>
</dbReference>
<organism evidence="5 6">
    <name type="scientific">Streptomyces roseochromogenus subsp. oscitans DS 12.976</name>
    <dbReference type="NCBI Taxonomy" id="1352936"/>
    <lineage>
        <taxon>Bacteria</taxon>
        <taxon>Bacillati</taxon>
        <taxon>Actinomycetota</taxon>
        <taxon>Actinomycetes</taxon>
        <taxon>Kitasatosporales</taxon>
        <taxon>Streptomycetaceae</taxon>
        <taxon>Streptomyces</taxon>
    </lineage>
</organism>
<evidence type="ECO:0000313" key="6">
    <source>
        <dbReference type="Proteomes" id="UP000017984"/>
    </source>
</evidence>
<evidence type="ECO:0000256" key="2">
    <source>
        <dbReference type="ARBA" id="ARBA00023315"/>
    </source>
</evidence>
<dbReference type="InterPro" id="IPR036390">
    <property type="entry name" value="WH_DNA-bd_sf"/>
</dbReference>
<evidence type="ECO:0000313" key="5">
    <source>
        <dbReference type="EMBL" id="EST31612.1"/>
    </source>
</evidence>
<dbReference type="HOGENOM" id="CLU_065219_0_0_11"/>
<dbReference type="AlphaFoldDB" id="V6KHQ3"/>
<dbReference type="OrthoDB" id="70840at2"/>
<dbReference type="STRING" id="1352936.M878_16390"/>
<dbReference type="GO" id="GO:0016747">
    <property type="term" value="F:acyltransferase activity, transferring groups other than amino-acyl groups"/>
    <property type="evidence" value="ECO:0007669"/>
    <property type="project" value="InterPro"/>
</dbReference>
<dbReference type="Gene3D" id="1.10.10.10">
    <property type="entry name" value="Winged helix-like DNA-binding domain superfamily/Winged helix DNA-binding domain"/>
    <property type="match status" value="1"/>
</dbReference>
<dbReference type="InterPro" id="IPR036388">
    <property type="entry name" value="WH-like_DNA-bd_sf"/>
</dbReference>
<protein>
    <recommendedName>
        <fullName evidence="4">N-acetyltransferase domain-containing protein</fullName>
    </recommendedName>
</protein>
<gene>
    <name evidence="5" type="ORF">M878_16390</name>
</gene>
<evidence type="ECO:0000256" key="1">
    <source>
        <dbReference type="ARBA" id="ARBA00022679"/>
    </source>
</evidence>
<dbReference type="SUPFAM" id="SSF46785">
    <property type="entry name" value="Winged helix' DNA-binding domain"/>
    <property type="match status" value="1"/>
</dbReference>
<dbReference type="PROSITE" id="PS51186">
    <property type="entry name" value="GNAT"/>
    <property type="match status" value="1"/>
</dbReference>
<dbReference type="PANTHER" id="PTHR43877:SF2">
    <property type="entry name" value="AMINOALKYLPHOSPHONATE N-ACETYLTRANSFERASE-RELATED"/>
    <property type="match status" value="1"/>
</dbReference>
<comment type="caution">
    <text evidence="5">The sequence shown here is derived from an EMBL/GenBank/DDBJ whole genome shotgun (WGS) entry which is preliminary data.</text>
</comment>
<evidence type="ECO:0000259" key="4">
    <source>
        <dbReference type="PROSITE" id="PS51186"/>
    </source>
</evidence>
<accession>V6KHQ3</accession>
<feature type="region of interest" description="Disordered" evidence="3">
    <location>
        <begin position="1"/>
        <end position="29"/>
    </location>
</feature>
<dbReference type="PATRIC" id="fig|1352936.5.peg.3447"/>
<evidence type="ECO:0000256" key="3">
    <source>
        <dbReference type="SAM" id="MobiDB-lite"/>
    </source>
</evidence>
<keyword evidence="6" id="KW-1185">Reference proteome</keyword>
<dbReference type="InterPro" id="IPR050832">
    <property type="entry name" value="Bact_Acetyltransf"/>
</dbReference>
<proteinExistence type="predicted"/>
<reference evidence="5 6" key="1">
    <citation type="journal article" date="2014" name="Genome Announc.">
        <title>Draft Genome Sequence of Streptomyces roseochromogenes subsp. oscitans DS 12.976, Producer of the Aminocoumarin Antibiotic Clorobiocin.</title>
        <authorList>
            <person name="Ruckert C."/>
            <person name="Kalinowski J."/>
            <person name="Heide L."/>
            <person name="Apel A.K."/>
        </authorList>
    </citation>
    <scope>NUCLEOTIDE SEQUENCE [LARGE SCALE GENOMIC DNA]</scope>
    <source>
        <strain evidence="5 6">DS 12.976</strain>
    </source>
</reference>
<dbReference type="Pfam" id="PF00583">
    <property type="entry name" value="Acetyltransf_1"/>
    <property type="match status" value="1"/>
</dbReference>
<dbReference type="Proteomes" id="UP000017984">
    <property type="component" value="Chromosome"/>
</dbReference>
<sequence>MHSIDSGQGVEQPVPDEVERPVSDEVERPASDEDIAAFRRFNRYFTRRIGVLDDHYLGQDRPLGEARLLFEIGDGVSLRELRGRLGLDAGYLSRMVKALDAQGMVRVGVPAHDNRLRRVELTPAGRAEVAEQNRRSDALVAGLLGGLTPAQRAELSGAMGSAERLLRLAGITVETVDGACPDARACLDAYAADIDARFPEGFDKAALVRPEEVTGDAGAFLVAYEERLPVGCGALRRLEPGVGEIRHLWVHAQARRLGLARRLLAELERAALARGLTVVRLDTHAVLSEAQAMYRACGYTEIPRYDDNVYAAHWFEKRL</sequence>
<dbReference type="InterPro" id="IPR016181">
    <property type="entry name" value="Acyl_CoA_acyltransferase"/>
</dbReference>
<name>V6KHQ3_STRRC</name>
<keyword evidence="1" id="KW-0808">Transferase</keyword>
<dbReference type="Gene3D" id="3.40.630.30">
    <property type="match status" value="1"/>
</dbReference>
<feature type="domain" description="N-acetyltransferase" evidence="4">
    <location>
        <begin position="181"/>
        <end position="319"/>
    </location>
</feature>
<dbReference type="EMBL" id="AWQX01000141">
    <property type="protein sequence ID" value="EST31612.1"/>
    <property type="molecule type" value="Genomic_DNA"/>
</dbReference>
<keyword evidence="2" id="KW-0012">Acyltransferase</keyword>
<feature type="compositionally biased region" description="Basic and acidic residues" evidence="3">
    <location>
        <begin position="17"/>
        <end position="29"/>
    </location>
</feature>
<dbReference type="InterPro" id="IPR000182">
    <property type="entry name" value="GNAT_dom"/>
</dbReference>
<dbReference type="PANTHER" id="PTHR43877">
    <property type="entry name" value="AMINOALKYLPHOSPHONATE N-ACETYLTRANSFERASE-RELATED-RELATED"/>
    <property type="match status" value="1"/>
</dbReference>